<dbReference type="Gene3D" id="3.30.360.10">
    <property type="entry name" value="Dihydrodipicolinate Reductase, domain 2"/>
    <property type="match status" value="1"/>
</dbReference>
<gene>
    <name evidence="2" type="ORF">O0535_12380</name>
</gene>
<dbReference type="InterPro" id="IPR005097">
    <property type="entry name" value="Sacchrp_dh_NADP-bd"/>
</dbReference>
<name>A0ABT4HXM2_9BACL</name>
<dbReference type="EMBL" id="JAPTNG010000008">
    <property type="protein sequence ID" value="MCZ0831550.1"/>
    <property type="molecule type" value="Genomic_DNA"/>
</dbReference>
<dbReference type="InterPro" id="IPR036291">
    <property type="entry name" value="NAD(P)-bd_dom_sf"/>
</dbReference>
<feature type="domain" description="Semialdehyde dehydrogenase NAD-binding" evidence="1">
    <location>
        <begin position="55"/>
        <end position="198"/>
    </location>
</feature>
<evidence type="ECO:0000313" key="3">
    <source>
        <dbReference type="Proteomes" id="UP001067708"/>
    </source>
</evidence>
<dbReference type="Pfam" id="PF03435">
    <property type="entry name" value="Sacchrp_dh_NADP"/>
    <property type="match status" value="1"/>
</dbReference>
<proteinExistence type="predicted"/>
<protein>
    <submittedName>
        <fullName evidence="2">Saccharopine dehydrogenase NADP-binding domain-containing protein</fullName>
    </submittedName>
</protein>
<accession>A0ABT4HXM2</accession>
<dbReference type="Proteomes" id="UP001067708">
    <property type="component" value="Unassembled WGS sequence"/>
</dbReference>
<dbReference type="PANTHER" id="PTHR43781:SF1">
    <property type="entry name" value="SACCHAROPINE DEHYDROGENASE"/>
    <property type="match status" value="1"/>
</dbReference>
<keyword evidence="3" id="KW-1185">Reference proteome</keyword>
<dbReference type="PANTHER" id="PTHR43781">
    <property type="entry name" value="SACCHAROPINE DEHYDROGENASE"/>
    <property type="match status" value="1"/>
</dbReference>
<dbReference type="SUPFAM" id="SSF51735">
    <property type="entry name" value="NAD(P)-binding Rossmann-fold domains"/>
    <property type="match status" value="1"/>
</dbReference>
<dbReference type="Gene3D" id="3.40.50.720">
    <property type="entry name" value="NAD(P)-binding Rossmann-like Domain"/>
    <property type="match status" value="1"/>
</dbReference>
<sequence>MMREPFDLLELTCVVFKENEQGNSDFLAIASLVFSLKASAQNQAGKGERPLDKKTIGILGASGTVGKEAVQTILNFTNHHVVLGGRNPEKLGDLFKGMEERIECLQVDVFNEEQLHRFCSPCDIVINCAGPSKQIVDTVASACIAHAVHYVDVSGDEHLYRQLLKRQNEITEKGLLFIISAGVYPGLTELFPAYIAENDFEEVDFLELFFAGQGDFSLNAAYDIVCSIEEDTGLGMTYCKQGKAQKIDGSFHRNYELPLPAGKRDTYPVLTQEFRQMAKQKNISSAYFYNSFQNNSVLNQFVMIKALQQYKTEEEKKASAKLLVEQFNTKKQGVEDFTMFHLIATGNRSGKKMRLVSTLLYPGDWNRLSGIIAGTVARLIAKDKSANSGCFFVAEGVSATSLIDALCEQTIDLTHSLIEIK</sequence>
<dbReference type="SMART" id="SM00859">
    <property type="entry name" value="Semialdhyde_dh"/>
    <property type="match status" value="1"/>
</dbReference>
<evidence type="ECO:0000313" key="2">
    <source>
        <dbReference type="EMBL" id="MCZ0831550.1"/>
    </source>
</evidence>
<organism evidence="2 3">
    <name type="scientific">Brevibacillus halotolerans</name>
    <dbReference type="NCBI Taxonomy" id="1507437"/>
    <lineage>
        <taxon>Bacteria</taxon>
        <taxon>Bacillati</taxon>
        <taxon>Bacillota</taxon>
        <taxon>Bacilli</taxon>
        <taxon>Bacillales</taxon>
        <taxon>Paenibacillaceae</taxon>
        <taxon>Brevibacillus</taxon>
    </lineage>
</organism>
<comment type="caution">
    <text evidence="2">The sequence shown here is derived from an EMBL/GenBank/DDBJ whole genome shotgun (WGS) entry which is preliminary data.</text>
</comment>
<dbReference type="InterPro" id="IPR000534">
    <property type="entry name" value="Semialdehyde_DH_NAD-bd"/>
</dbReference>
<evidence type="ECO:0000259" key="1">
    <source>
        <dbReference type="SMART" id="SM00859"/>
    </source>
</evidence>
<reference evidence="2" key="1">
    <citation type="submission" date="2022-09" db="EMBL/GenBank/DDBJ databases">
        <title>Genome analysis and characterization of larvicidal activity of Brevibacillus strains.</title>
        <authorList>
            <person name="Patrusheva E.V."/>
            <person name="Izotova A.O."/>
            <person name="Toshchakov S.V."/>
            <person name="Sineoky S.P."/>
        </authorList>
    </citation>
    <scope>NUCLEOTIDE SEQUENCE</scope>
    <source>
        <strain evidence="2">VKPM_B-13244</strain>
    </source>
</reference>